<name>A0A835TP61_9PASS</name>
<dbReference type="InterPro" id="IPR006168">
    <property type="entry name" value="G3P_DH_NAD-dep"/>
</dbReference>
<dbReference type="InterPro" id="IPR008927">
    <property type="entry name" value="6-PGluconate_DH-like_C_sf"/>
</dbReference>
<comment type="subunit">
    <text evidence="3">Homodimer.</text>
</comment>
<feature type="binding site" evidence="8">
    <location>
        <position position="330"/>
    </location>
    <ligand>
        <name>NAD(+)</name>
        <dbReference type="ChEBI" id="CHEBI:57540"/>
    </ligand>
</feature>
<sequence length="410" mass="44300">MGGKKVCVVGSGNWGSAIAKIAGSNAARLSTFESQVNMWVLEEEVGGRRLTDIINTEHENVKYLPGHKLPPNVVSVGCQQCLRGAELMAGLWGEASSSGVAEPDLLKACAGADVLLFVVPHQFIGKVCDQLKGHVKKEAVGMSLIKKLGIEMNVLMGANIANEVAEEKFCETTIGCKNMKHGQMLKDLMQTPNFRVSVVQEADTVEICGALKVGVQGLVSRAWGSAGKRDDGHWHRQYLGLHRLLMDAALSSVGKRSLHTAVVFQNVVAVGAGFCDGLGYGDNTKAAVIRLGLMEMIGFAKLFCKGPVTPTTFLESCGVADLITTCYGGRNRKVAEAFAKTGKSIEQLEKEMLNGQKLQGPQTSAELHRILKSKNVVEKFPLFTAVYRICYEGKPVTDFITCLQNHPEHN</sequence>
<dbReference type="PRINTS" id="PR00077">
    <property type="entry name" value="GPDHDRGNASE"/>
</dbReference>
<dbReference type="EMBL" id="JADDUC010000402">
    <property type="protein sequence ID" value="KAG0113760.1"/>
    <property type="molecule type" value="Genomic_DNA"/>
</dbReference>
<reference evidence="14 15" key="2">
    <citation type="journal article" date="2021" name="J. Hered.">
        <title>Feather Gene Expression Elucidates the Developmental Basis of Plumage Iridescence in African Starlings.</title>
        <authorList>
            <person name="Rubenstein D.R."/>
            <person name="Corvelo A."/>
            <person name="MacManes M.D."/>
            <person name="Maia R."/>
            <person name="Narzisi G."/>
            <person name="Rousaki A."/>
            <person name="Vandenabeele P."/>
            <person name="Shawkey M.D."/>
            <person name="Solomon J."/>
        </authorList>
    </citation>
    <scope>NUCLEOTIDE SEQUENCE [LARGE SCALE GENOMIC DNA]</scope>
    <source>
        <strain evidence="14">SS15</strain>
    </source>
</reference>
<evidence type="ECO:0000256" key="8">
    <source>
        <dbReference type="PIRSR" id="PIRSR000114-3"/>
    </source>
</evidence>
<dbReference type="AlphaFoldDB" id="A0A835TP61"/>
<proteinExistence type="inferred from homology"/>
<evidence type="ECO:0000313" key="14">
    <source>
        <dbReference type="EMBL" id="KAI1229764.1"/>
    </source>
</evidence>
<dbReference type="Pfam" id="PF07479">
    <property type="entry name" value="NAD_Gly3P_dh_C"/>
    <property type="match status" value="1"/>
</dbReference>
<dbReference type="GO" id="GO:0005829">
    <property type="term" value="C:cytosol"/>
    <property type="evidence" value="ECO:0007669"/>
    <property type="project" value="TreeGrafter"/>
</dbReference>
<dbReference type="OrthoDB" id="10263760at2759"/>
<dbReference type="GO" id="GO:0046168">
    <property type="term" value="P:glycerol-3-phosphate catabolic process"/>
    <property type="evidence" value="ECO:0007669"/>
    <property type="project" value="UniProtKB-UniRule"/>
</dbReference>
<evidence type="ECO:0000256" key="1">
    <source>
        <dbReference type="ARBA" id="ARBA00004496"/>
    </source>
</evidence>
<evidence type="ECO:0000259" key="12">
    <source>
        <dbReference type="Pfam" id="PF07479"/>
    </source>
</evidence>
<feature type="binding site" evidence="8">
    <location>
        <position position="357"/>
    </location>
    <ligand>
        <name>NAD(+)</name>
        <dbReference type="ChEBI" id="CHEBI:57540"/>
    </ligand>
</feature>
<keyword evidence="8 9" id="KW-0520">NAD</keyword>
<comment type="subcellular location">
    <subcellularLocation>
        <location evidence="1">Cytoplasm</location>
    </subcellularLocation>
</comment>
<evidence type="ECO:0000256" key="4">
    <source>
        <dbReference type="ARBA" id="ARBA00022490"/>
    </source>
</evidence>
<comment type="caution">
    <text evidence="13">The sequence shown here is derived from an EMBL/GenBank/DDBJ whole genome shotgun (WGS) entry which is preliminary data.</text>
</comment>
<dbReference type="Proteomes" id="UP000618051">
    <property type="component" value="Unassembled WGS sequence"/>
</dbReference>
<dbReference type="InterPro" id="IPR006109">
    <property type="entry name" value="G3P_DH_NAD-dep_C"/>
</dbReference>
<evidence type="ECO:0000259" key="11">
    <source>
        <dbReference type="Pfam" id="PF01210"/>
    </source>
</evidence>
<keyword evidence="5 9" id="KW-0560">Oxidoreductase</keyword>
<comment type="catalytic activity">
    <reaction evidence="7">
        <text>sn-glycerol 3-phosphate + NAD(+) = dihydroxyacetone phosphate + NADH + H(+)</text>
        <dbReference type="Rhea" id="RHEA:11092"/>
        <dbReference type="ChEBI" id="CHEBI:15378"/>
        <dbReference type="ChEBI" id="CHEBI:57540"/>
        <dbReference type="ChEBI" id="CHEBI:57597"/>
        <dbReference type="ChEBI" id="CHEBI:57642"/>
        <dbReference type="ChEBI" id="CHEBI:57945"/>
        <dbReference type="EC" id="1.1.1.8"/>
    </reaction>
    <physiologicalReaction direction="left-to-right" evidence="7">
        <dbReference type="Rhea" id="RHEA:11093"/>
    </physiologicalReaction>
</comment>
<dbReference type="SUPFAM" id="SSF51735">
    <property type="entry name" value="NAD(P)-binding Rossmann-fold domains"/>
    <property type="match status" value="1"/>
</dbReference>
<dbReference type="PIRSF" id="PIRSF000114">
    <property type="entry name" value="Glycerol-3-P_dh"/>
    <property type="match status" value="1"/>
</dbReference>
<dbReference type="EMBL" id="JADDUC020000034">
    <property type="protein sequence ID" value="KAI1229764.1"/>
    <property type="molecule type" value="Genomic_DNA"/>
</dbReference>
<evidence type="ECO:0000256" key="2">
    <source>
        <dbReference type="ARBA" id="ARBA00011009"/>
    </source>
</evidence>
<evidence type="ECO:0000256" key="10">
    <source>
        <dbReference type="RuleBase" id="RU361243"/>
    </source>
</evidence>
<feature type="binding site" evidence="8">
    <location>
        <begin position="10"/>
        <end position="15"/>
    </location>
    <ligand>
        <name>NAD(+)</name>
        <dbReference type="ChEBI" id="CHEBI:57540"/>
    </ligand>
</feature>
<organism evidence="13">
    <name type="scientific">Lamprotornis superbus</name>
    <dbReference type="NCBI Taxonomy" id="245042"/>
    <lineage>
        <taxon>Eukaryota</taxon>
        <taxon>Metazoa</taxon>
        <taxon>Chordata</taxon>
        <taxon>Craniata</taxon>
        <taxon>Vertebrata</taxon>
        <taxon>Euteleostomi</taxon>
        <taxon>Archelosauria</taxon>
        <taxon>Archosauria</taxon>
        <taxon>Dinosauria</taxon>
        <taxon>Saurischia</taxon>
        <taxon>Theropoda</taxon>
        <taxon>Coelurosauria</taxon>
        <taxon>Aves</taxon>
        <taxon>Neognathae</taxon>
        <taxon>Neoaves</taxon>
        <taxon>Telluraves</taxon>
        <taxon>Australaves</taxon>
        <taxon>Passeriformes</taxon>
        <taxon>Sturnidae</taxon>
        <taxon>Lamprotornis</taxon>
    </lineage>
</organism>
<dbReference type="InterPro" id="IPR036291">
    <property type="entry name" value="NAD(P)-bd_dom_sf"/>
</dbReference>
<comment type="function">
    <text evidence="6">Has glycerol-3-phosphate dehydrogenase activity.</text>
</comment>
<gene>
    <name evidence="14" type="ORF">IHE44_0010764</name>
    <name evidence="13" type="ORF">IHE44_009928</name>
</gene>
<evidence type="ECO:0000256" key="7">
    <source>
        <dbReference type="ARBA" id="ARBA00048723"/>
    </source>
</evidence>
<evidence type="ECO:0000256" key="3">
    <source>
        <dbReference type="ARBA" id="ARBA00011738"/>
    </source>
</evidence>
<reference evidence="13" key="1">
    <citation type="submission" date="2020-10" db="EMBL/GenBank/DDBJ databases">
        <title>Feather gene expression reveals the developmental basis of iridescence in African starlings.</title>
        <authorList>
            <person name="Rubenstein D.R."/>
        </authorList>
    </citation>
    <scope>NUCLEOTIDE SEQUENCE</scope>
    <source>
        <strain evidence="13">SS15</strain>
        <tissue evidence="13">Liver</tissue>
    </source>
</reference>
<dbReference type="PANTHER" id="PTHR11728:SF32">
    <property type="entry name" value="GLYCEROL-3-PHOSPHATE DEHYDROGENASE [NAD(+)], CYTOPLASMIC"/>
    <property type="match status" value="1"/>
</dbReference>
<dbReference type="Gene3D" id="3.40.50.720">
    <property type="entry name" value="NAD(P)-binding Rossmann-like Domain"/>
    <property type="match status" value="1"/>
</dbReference>
<dbReference type="GO" id="GO:0051287">
    <property type="term" value="F:NAD binding"/>
    <property type="evidence" value="ECO:0007669"/>
    <property type="project" value="UniProtKB-UniRule"/>
</dbReference>
<dbReference type="SUPFAM" id="SSF48179">
    <property type="entry name" value="6-phosphogluconate dehydrogenase C-terminal domain-like"/>
    <property type="match status" value="1"/>
</dbReference>
<reference evidence="14" key="3">
    <citation type="submission" date="2022-01" db="EMBL/GenBank/DDBJ databases">
        <authorList>
            <person name="Rubenstein D.R."/>
        </authorList>
    </citation>
    <scope>NUCLEOTIDE SEQUENCE</scope>
    <source>
        <strain evidence="14">SS15</strain>
        <tissue evidence="14">Liver</tissue>
    </source>
</reference>
<feature type="domain" description="Glycerol-3-phosphate dehydrogenase NAD-dependent N-terminal" evidence="11">
    <location>
        <begin position="5"/>
        <end position="85"/>
    </location>
</feature>
<keyword evidence="4" id="KW-0963">Cytoplasm</keyword>
<keyword evidence="15" id="KW-1185">Reference proteome</keyword>
<evidence type="ECO:0000256" key="9">
    <source>
        <dbReference type="RuleBase" id="RU000437"/>
    </source>
</evidence>
<dbReference type="Pfam" id="PF01210">
    <property type="entry name" value="NAD_Gly3P_dh_N"/>
    <property type="match status" value="3"/>
</dbReference>
<dbReference type="PANTHER" id="PTHR11728">
    <property type="entry name" value="GLYCEROL-3-PHOSPHATE DEHYDROGENASE"/>
    <property type="match status" value="1"/>
</dbReference>
<dbReference type="GO" id="GO:0005975">
    <property type="term" value="P:carbohydrate metabolic process"/>
    <property type="evidence" value="ECO:0007669"/>
    <property type="project" value="InterPro"/>
</dbReference>
<dbReference type="EC" id="1.1.1.8" evidence="10"/>
<feature type="domain" description="Glycerol-3-phosphate dehydrogenase NAD-dependent N-terminal" evidence="11">
    <location>
        <begin position="100"/>
        <end position="149"/>
    </location>
</feature>
<evidence type="ECO:0000313" key="13">
    <source>
        <dbReference type="EMBL" id="KAG0113760.1"/>
    </source>
</evidence>
<comment type="similarity">
    <text evidence="2 9">Belongs to the NAD-dependent glycerol-3-phosphate dehydrogenase family.</text>
</comment>
<evidence type="ECO:0000256" key="6">
    <source>
        <dbReference type="ARBA" id="ARBA00037527"/>
    </source>
</evidence>
<dbReference type="FunFam" id="1.10.1040.10:FF:000084">
    <property type="entry name" value="Glycerol-3-phosphate dehydrogenase [NAD(+)], cytoplasmic"/>
    <property type="match status" value="1"/>
</dbReference>
<evidence type="ECO:0000313" key="15">
    <source>
        <dbReference type="Proteomes" id="UP000618051"/>
    </source>
</evidence>
<evidence type="ECO:0000256" key="5">
    <source>
        <dbReference type="ARBA" id="ARBA00023002"/>
    </source>
</evidence>
<dbReference type="InterPro" id="IPR013328">
    <property type="entry name" value="6PGD_dom2"/>
</dbReference>
<feature type="domain" description="Glycerol-3-phosphate dehydrogenase NAD-dependent N-terminal" evidence="11">
    <location>
        <begin position="151"/>
        <end position="180"/>
    </location>
</feature>
<feature type="domain" description="Glycerol-3-phosphate dehydrogenase NAD-dependent C-terminal" evidence="12">
    <location>
        <begin position="261"/>
        <end position="400"/>
    </location>
</feature>
<dbReference type="GO" id="GO:0141152">
    <property type="term" value="F:glycerol-3-phosphate dehydrogenase (NAD+) activity"/>
    <property type="evidence" value="ECO:0007669"/>
    <property type="project" value="UniProtKB-UniRule"/>
</dbReference>
<dbReference type="Gene3D" id="1.10.1040.10">
    <property type="entry name" value="N-(1-d-carboxylethyl)-l-norvaline Dehydrogenase, domain 2"/>
    <property type="match status" value="1"/>
</dbReference>
<dbReference type="InterPro" id="IPR011128">
    <property type="entry name" value="G3P_DH_NAD-dep_N"/>
</dbReference>
<feature type="binding site" evidence="8">
    <location>
        <position position="359"/>
    </location>
    <ligand>
        <name>NAD(+)</name>
        <dbReference type="ChEBI" id="CHEBI:57540"/>
    </ligand>
</feature>
<accession>A0A835TP61</accession>
<protein>
    <recommendedName>
        <fullName evidence="10">Glycerol-3-phosphate dehydrogenase [NAD(+)]</fullName>
        <ecNumber evidence="10">1.1.1.8</ecNumber>
    </recommendedName>
</protein>
<feature type="binding site" evidence="8">
    <location>
        <position position="123"/>
    </location>
    <ligand>
        <name>NAD(+)</name>
        <dbReference type="ChEBI" id="CHEBI:57540"/>
    </ligand>
</feature>
<feature type="binding site" evidence="8">
    <location>
        <position position="161"/>
    </location>
    <ligand>
        <name>NAD(+)</name>
        <dbReference type="ChEBI" id="CHEBI:57540"/>
    </ligand>
</feature>